<evidence type="ECO:0000256" key="1">
    <source>
        <dbReference type="SAM" id="MobiDB-lite"/>
    </source>
</evidence>
<accession>A0ABR1MNG8</accession>
<evidence type="ECO:0000313" key="3">
    <source>
        <dbReference type="Proteomes" id="UP001365128"/>
    </source>
</evidence>
<dbReference type="EMBL" id="JBBPDW010000003">
    <property type="protein sequence ID" value="KAK7554619.1"/>
    <property type="molecule type" value="Genomic_DNA"/>
</dbReference>
<dbReference type="Proteomes" id="UP001365128">
    <property type="component" value="Unassembled WGS sequence"/>
</dbReference>
<organism evidence="2 3">
    <name type="scientific">Phyllosticta citricarpa</name>
    <dbReference type="NCBI Taxonomy" id="55181"/>
    <lineage>
        <taxon>Eukaryota</taxon>
        <taxon>Fungi</taxon>
        <taxon>Dikarya</taxon>
        <taxon>Ascomycota</taxon>
        <taxon>Pezizomycotina</taxon>
        <taxon>Dothideomycetes</taxon>
        <taxon>Dothideomycetes incertae sedis</taxon>
        <taxon>Botryosphaeriales</taxon>
        <taxon>Phyllostictaceae</taxon>
        <taxon>Phyllosticta</taxon>
    </lineage>
</organism>
<proteinExistence type="predicted"/>
<sequence length="211" mass="22739">MVRGALLASLPQEQPFCTSQSASRARPPLAYQSAHRPPPPPKQSHRGCSTDCYPRPSCRRRASTLTRRRRIQPRTTSTTHHCFLASAPSCRNADDDQVSMRTTDATRNAPTPWPSNILKIFLVEAVIVGLWRGGGGGTRTTATVGLGRLPDAAIPATARDSGGRQGRGLMNGTLPSGWVPLGCAIPVAALAPPRRTFPTVPIHFLYFLPLS</sequence>
<reference evidence="2 3" key="1">
    <citation type="submission" date="2024-04" db="EMBL/GenBank/DDBJ databases">
        <title>Phyllosticta paracitricarpa is synonymous to the EU quarantine fungus P. citricarpa based on phylogenomic analyses.</title>
        <authorList>
            <consortium name="Lawrence Berkeley National Laboratory"/>
            <person name="Van Ingen-Buijs V.A."/>
            <person name="Van Westerhoven A.C."/>
            <person name="Haridas S."/>
            <person name="Skiadas P."/>
            <person name="Martin F."/>
            <person name="Groenewald J.Z."/>
            <person name="Crous P.W."/>
            <person name="Seidl M.F."/>
        </authorList>
    </citation>
    <scope>NUCLEOTIDE SEQUENCE [LARGE SCALE GENOMIC DNA]</scope>
    <source>
        <strain evidence="2 3">CBS 122670</strain>
    </source>
</reference>
<feature type="region of interest" description="Disordered" evidence="1">
    <location>
        <begin position="15"/>
        <end position="52"/>
    </location>
</feature>
<protein>
    <submittedName>
        <fullName evidence="2">Uncharacterized protein</fullName>
    </submittedName>
</protein>
<gene>
    <name evidence="2" type="ORF">IWX46DRAFT_577822</name>
</gene>
<name>A0ABR1MNG8_9PEZI</name>
<evidence type="ECO:0000313" key="2">
    <source>
        <dbReference type="EMBL" id="KAK7554619.1"/>
    </source>
</evidence>
<comment type="caution">
    <text evidence="2">The sequence shown here is derived from an EMBL/GenBank/DDBJ whole genome shotgun (WGS) entry which is preliminary data.</text>
</comment>
<keyword evidence="3" id="KW-1185">Reference proteome</keyword>